<gene>
    <name evidence="5" type="ORF">Poli38472_010551</name>
</gene>
<keyword evidence="6" id="KW-1185">Reference proteome</keyword>
<comment type="similarity">
    <text evidence="2">Belongs to the SLX9 family.</text>
</comment>
<dbReference type="EMBL" id="SPLM01000147">
    <property type="protein sequence ID" value="TMW55669.1"/>
    <property type="molecule type" value="Genomic_DNA"/>
</dbReference>
<dbReference type="AlphaFoldDB" id="A0A8K1C3C8"/>
<dbReference type="PANTHER" id="PTHR31109">
    <property type="entry name" value="PROTEIN FAM207A"/>
    <property type="match status" value="1"/>
</dbReference>
<accession>A0A8K1C3C8</accession>
<evidence type="ECO:0000313" key="6">
    <source>
        <dbReference type="Proteomes" id="UP000794436"/>
    </source>
</evidence>
<feature type="compositionally biased region" description="Basic residues" evidence="4">
    <location>
        <begin position="1"/>
        <end position="11"/>
    </location>
</feature>
<feature type="region of interest" description="Disordered" evidence="4">
    <location>
        <begin position="207"/>
        <end position="233"/>
    </location>
</feature>
<feature type="compositionally biased region" description="Polar residues" evidence="4">
    <location>
        <begin position="138"/>
        <end position="150"/>
    </location>
</feature>
<feature type="region of interest" description="Disordered" evidence="4">
    <location>
        <begin position="1"/>
        <end position="85"/>
    </location>
</feature>
<name>A0A8K1C3C8_PYTOL</name>
<dbReference type="PANTHER" id="PTHR31109:SF2">
    <property type="entry name" value="RIBOSOME BIOGENESIS PROTEIN SLX9 HOMOLOG"/>
    <property type="match status" value="1"/>
</dbReference>
<comment type="subcellular location">
    <subcellularLocation>
        <location evidence="1">Nucleus</location>
        <location evidence="1">Nucleolus</location>
    </subcellularLocation>
</comment>
<dbReference type="Proteomes" id="UP000794436">
    <property type="component" value="Unassembled WGS sequence"/>
</dbReference>
<dbReference type="GO" id="GO:0005730">
    <property type="term" value="C:nucleolus"/>
    <property type="evidence" value="ECO:0007669"/>
    <property type="project" value="UniProtKB-SubCell"/>
</dbReference>
<evidence type="ECO:0000256" key="4">
    <source>
        <dbReference type="SAM" id="MobiDB-lite"/>
    </source>
</evidence>
<evidence type="ECO:0008006" key="7">
    <source>
        <dbReference type="Google" id="ProtNLM"/>
    </source>
</evidence>
<keyword evidence="3" id="KW-0539">Nucleus</keyword>
<evidence type="ECO:0000313" key="5">
    <source>
        <dbReference type="EMBL" id="TMW55669.1"/>
    </source>
</evidence>
<sequence>MGRLQRKKFRTHASAAQSTASKSKSNAASVGGQAAVGAAAVAATFSADEDDGDDDDEPVDNEQSDDEDEDGQALSRGQRKRMKRRNAFMRKMGLVNRVVQEKEKQQRKATNGVFADIQELQNALFVSDKELAKASAGRVSQATNTQQHAGQQKAKKLSGKQRQKIGVREVGQLKAVHTHPSFKTDPFAAIQMHLQNTVVQANQAALQKTATATGKTGKSTKTAKKKANDMDVE</sequence>
<feature type="compositionally biased region" description="Low complexity" evidence="4">
    <location>
        <begin position="13"/>
        <end position="43"/>
    </location>
</feature>
<comment type="caution">
    <text evidence="5">The sequence shown here is derived from an EMBL/GenBank/DDBJ whole genome shotgun (WGS) entry which is preliminary data.</text>
</comment>
<protein>
    <recommendedName>
        <fullName evidence="7">Ribosome biogenesis protein SLX9</fullName>
    </recommendedName>
</protein>
<organism evidence="5 6">
    <name type="scientific">Pythium oligandrum</name>
    <name type="common">Mycoparasitic fungus</name>
    <dbReference type="NCBI Taxonomy" id="41045"/>
    <lineage>
        <taxon>Eukaryota</taxon>
        <taxon>Sar</taxon>
        <taxon>Stramenopiles</taxon>
        <taxon>Oomycota</taxon>
        <taxon>Peronosporomycetes</taxon>
        <taxon>Pythiales</taxon>
        <taxon>Pythiaceae</taxon>
        <taxon>Pythium</taxon>
    </lineage>
</organism>
<evidence type="ECO:0000256" key="2">
    <source>
        <dbReference type="ARBA" id="ARBA00011022"/>
    </source>
</evidence>
<feature type="compositionally biased region" description="Low complexity" evidence="4">
    <location>
        <begin position="207"/>
        <end position="220"/>
    </location>
</feature>
<feature type="compositionally biased region" description="Acidic residues" evidence="4">
    <location>
        <begin position="47"/>
        <end position="71"/>
    </location>
</feature>
<feature type="region of interest" description="Disordered" evidence="4">
    <location>
        <begin position="137"/>
        <end position="156"/>
    </location>
</feature>
<proteinExistence type="inferred from homology"/>
<dbReference type="GO" id="GO:0030688">
    <property type="term" value="C:preribosome, small subunit precursor"/>
    <property type="evidence" value="ECO:0007669"/>
    <property type="project" value="InterPro"/>
</dbReference>
<dbReference type="OrthoDB" id="18703at2759"/>
<dbReference type="InterPro" id="IPR028160">
    <property type="entry name" value="Slx9-like"/>
</dbReference>
<evidence type="ECO:0000256" key="3">
    <source>
        <dbReference type="ARBA" id="ARBA00023242"/>
    </source>
</evidence>
<evidence type="ECO:0000256" key="1">
    <source>
        <dbReference type="ARBA" id="ARBA00004604"/>
    </source>
</evidence>
<dbReference type="Pfam" id="PF15341">
    <property type="entry name" value="SLX9"/>
    <property type="match status" value="1"/>
</dbReference>
<dbReference type="GO" id="GO:0030686">
    <property type="term" value="C:90S preribosome"/>
    <property type="evidence" value="ECO:0007669"/>
    <property type="project" value="InterPro"/>
</dbReference>
<reference evidence="5" key="1">
    <citation type="submission" date="2019-03" db="EMBL/GenBank/DDBJ databases">
        <title>Long read genome sequence of the mycoparasitic Pythium oligandrum ATCC 38472 isolated from sugarbeet rhizosphere.</title>
        <authorList>
            <person name="Gaulin E."/>
        </authorList>
    </citation>
    <scope>NUCLEOTIDE SEQUENCE</scope>
    <source>
        <strain evidence="5">ATCC 38472_TT</strain>
    </source>
</reference>
<dbReference type="GO" id="GO:0000462">
    <property type="term" value="P:maturation of SSU-rRNA from tricistronic rRNA transcript (SSU-rRNA, 5.8S rRNA, LSU-rRNA)"/>
    <property type="evidence" value="ECO:0007669"/>
    <property type="project" value="InterPro"/>
</dbReference>